<comment type="subcellular location">
    <subcellularLocation>
        <location evidence="1">Membrane</location>
        <topology evidence="1">Multi-pass membrane protein</topology>
    </subcellularLocation>
</comment>
<dbReference type="EMBL" id="HBGG01014187">
    <property type="protein sequence ID" value="CAD9205020.1"/>
    <property type="molecule type" value="Transcribed_RNA"/>
</dbReference>
<evidence type="ECO:0000256" key="5">
    <source>
        <dbReference type="ARBA" id="ARBA00023136"/>
    </source>
</evidence>
<protein>
    <recommendedName>
        <fullName evidence="6">Protein RER1</fullName>
    </recommendedName>
</protein>
<gene>
    <name evidence="8" type="ORF">TCHU04912_LOCUS7255</name>
</gene>
<accession>A0A7S1X2W4</accession>
<dbReference type="GO" id="GO:0006621">
    <property type="term" value="P:protein retention in ER lumen"/>
    <property type="evidence" value="ECO:0007669"/>
    <property type="project" value="TreeGrafter"/>
</dbReference>
<evidence type="ECO:0000313" key="8">
    <source>
        <dbReference type="EMBL" id="CAD9205020.1"/>
    </source>
</evidence>
<dbReference type="Pfam" id="PF03248">
    <property type="entry name" value="Rer1"/>
    <property type="match status" value="1"/>
</dbReference>
<dbReference type="PIRSF" id="PIRSF016013">
    <property type="entry name" value="AtER_Rer1p"/>
    <property type="match status" value="1"/>
</dbReference>
<feature type="transmembrane region" description="Helical" evidence="7">
    <location>
        <begin position="141"/>
        <end position="158"/>
    </location>
</feature>
<keyword evidence="5 6" id="KW-0472">Membrane</keyword>
<sequence>MDGDGSGREAAVPPAAKQLQALQHKLEQRLQVALDVSTPHITYRWLAWGLVVLLYLLRVFLLKGFYIITYGLGIYNLNLVLGFLSPQIDPETEGPELPTKSDQEFKPFVRRLPEFKFWYSSVKSFLMGMVMTLFPVFDVPVFWPILLLYWIVLFAITMKRQIKHMIKYKYLPWSTGKKKYVPGEGKKASGAAGPSRAD</sequence>
<evidence type="ECO:0000256" key="6">
    <source>
        <dbReference type="PIRNR" id="PIRNR016013"/>
    </source>
</evidence>
<dbReference type="PANTHER" id="PTHR10743:SF0">
    <property type="entry name" value="PROTEIN RER1"/>
    <property type="match status" value="1"/>
</dbReference>
<evidence type="ECO:0000256" key="4">
    <source>
        <dbReference type="ARBA" id="ARBA00022989"/>
    </source>
</evidence>
<keyword evidence="3 7" id="KW-0812">Transmembrane</keyword>
<dbReference type="InterPro" id="IPR004932">
    <property type="entry name" value="Rer1"/>
</dbReference>
<comment type="similarity">
    <text evidence="2 6">Belongs to the RER1 family.</text>
</comment>
<proteinExistence type="inferred from homology"/>
<evidence type="ECO:0000256" key="2">
    <source>
        <dbReference type="ARBA" id="ARBA00006070"/>
    </source>
</evidence>
<name>A0A7S1X2W4_9CHLO</name>
<dbReference type="GO" id="GO:0000139">
    <property type="term" value="C:Golgi membrane"/>
    <property type="evidence" value="ECO:0007669"/>
    <property type="project" value="TreeGrafter"/>
</dbReference>
<dbReference type="PANTHER" id="PTHR10743">
    <property type="entry name" value="PROTEIN RER1"/>
    <property type="match status" value="1"/>
</dbReference>
<evidence type="ECO:0000256" key="1">
    <source>
        <dbReference type="ARBA" id="ARBA00004141"/>
    </source>
</evidence>
<dbReference type="AlphaFoldDB" id="A0A7S1X2W4"/>
<dbReference type="GO" id="GO:0006890">
    <property type="term" value="P:retrograde vesicle-mediated transport, Golgi to endoplasmic reticulum"/>
    <property type="evidence" value="ECO:0007669"/>
    <property type="project" value="TreeGrafter"/>
</dbReference>
<reference evidence="8" key="1">
    <citation type="submission" date="2021-01" db="EMBL/GenBank/DDBJ databases">
        <authorList>
            <person name="Corre E."/>
            <person name="Pelletier E."/>
            <person name="Niang G."/>
            <person name="Scheremetjew M."/>
            <person name="Finn R."/>
            <person name="Kale V."/>
            <person name="Holt S."/>
            <person name="Cochrane G."/>
            <person name="Meng A."/>
            <person name="Brown T."/>
            <person name="Cohen L."/>
        </authorList>
    </citation>
    <scope>NUCLEOTIDE SEQUENCE</scope>
    <source>
        <strain evidence="8">PLY429</strain>
    </source>
</reference>
<evidence type="ECO:0000256" key="3">
    <source>
        <dbReference type="ARBA" id="ARBA00022692"/>
    </source>
</evidence>
<comment type="function">
    <text evidence="6">Involved in the retrieval of endoplasmic reticulum membrane proteins from the early Golgi compartment.</text>
</comment>
<organism evidence="8">
    <name type="scientific">Tetraselmis chuii</name>
    <dbReference type="NCBI Taxonomy" id="63592"/>
    <lineage>
        <taxon>Eukaryota</taxon>
        <taxon>Viridiplantae</taxon>
        <taxon>Chlorophyta</taxon>
        <taxon>core chlorophytes</taxon>
        <taxon>Chlorodendrophyceae</taxon>
        <taxon>Chlorodendrales</taxon>
        <taxon>Chlorodendraceae</taxon>
        <taxon>Tetraselmis</taxon>
    </lineage>
</organism>
<feature type="transmembrane region" description="Helical" evidence="7">
    <location>
        <begin position="45"/>
        <end position="68"/>
    </location>
</feature>
<dbReference type="GO" id="GO:0005783">
    <property type="term" value="C:endoplasmic reticulum"/>
    <property type="evidence" value="ECO:0007669"/>
    <property type="project" value="GOC"/>
</dbReference>
<keyword evidence="4 7" id="KW-1133">Transmembrane helix</keyword>
<evidence type="ECO:0000256" key="7">
    <source>
        <dbReference type="SAM" id="Phobius"/>
    </source>
</evidence>